<comment type="caution">
    <text evidence="2">The sequence shown here is derived from an EMBL/GenBank/DDBJ whole genome shotgun (WGS) entry which is preliminary data.</text>
</comment>
<feature type="region of interest" description="Disordered" evidence="1">
    <location>
        <begin position="565"/>
        <end position="647"/>
    </location>
</feature>
<feature type="compositionally biased region" description="Polar residues" evidence="1">
    <location>
        <begin position="509"/>
        <end position="520"/>
    </location>
</feature>
<feature type="region of interest" description="Disordered" evidence="1">
    <location>
        <begin position="360"/>
        <end position="387"/>
    </location>
</feature>
<feature type="region of interest" description="Disordered" evidence="1">
    <location>
        <begin position="125"/>
        <end position="182"/>
    </location>
</feature>
<feature type="compositionally biased region" description="Polar residues" evidence="1">
    <location>
        <begin position="626"/>
        <end position="641"/>
    </location>
</feature>
<reference evidence="3" key="1">
    <citation type="submission" date="2017-10" db="EMBL/GenBank/DDBJ databases">
        <title>Rapid genome shrinkage in a self-fertile nematode reveals novel sperm competition proteins.</title>
        <authorList>
            <person name="Yin D."/>
            <person name="Schwarz E.M."/>
            <person name="Thomas C.G."/>
            <person name="Felde R.L."/>
            <person name="Korf I.F."/>
            <person name="Cutter A.D."/>
            <person name="Schartner C.M."/>
            <person name="Ralston E.J."/>
            <person name="Meyer B.J."/>
            <person name="Haag E.S."/>
        </authorList>
    </citation>
    <scope>NUCLEOTIDE SEQUENCE [LARGE SCALE GENOMIC DNA]</scope>
    <source>
        <strain evidence="3">JU1422</strain>
    </source>
</reference>
<feature type="region of interest" description="Disordered" evidence="1">
    <location>
        <begin position="446"/>
        <end position="476"/>
    </location>
</feature>
<dbReference type="EMBL" id="PDUG01000004">
    <property type="protein sequence ID" value="PIC32049.1"/>
    <property type="molecule type" value="Genomic_DNA"/>
</dbReference>
<proteinExistence type="predicted"/>
<gene>
    <name evidence="2" type="primary">Cnig_chr_IV.g12529</name>
    <name evidence="2" type="ORF">B9Z55_012529</name>
</gene>
<evidence type="ECO:0000313" key="2">
    <source>
        <dbReference type="EMBL" id="PIC32049.1"/>
    </source>
</evidence>
<name>A0A2G5TXK6_9PELO</name>
<feature type="region of interest" description="Disordered" evidence="1">
    <location>
        <begin position="200"/>
        <end position="223"/>
    </location>
</feature>
<feature type="compositionally biased region" description="Polar residues" evidence="1">
    <location>
        <begin position="127"/>
        <end position="139"/>
    </location>
</feature>
<organism evidence="2 3">
    <name type="scientific">Caenorhabditis nigoni</name>
    <dbReference type="NCBI Taxonomy" id="1611254"/>
    <lineage>
        <taxon>Eukaryota</taxon>
        <taxon>Metazoa</taxon>
        <taxon>Ecdysozoa</taxon>
        <taxon>Nematoda</taxon>
        <taxon>Chromadorea</taxon>
        <taxon>Rhabditida</taxon>
        <taxon>Rhabditina</taxon>
        <taxon>Rhabditomorpha</taxon>
        <taxon>Rhabditoidea</taxon>
        <taxon>Rhabditidae</taxon>
        <taxon>Peloderinae</taxon>
        <taxon>Caenorhabditis</taxon>
    </lineage>
</organism>
<keyword evidence="3" id="KW-1185">Reference proteome</keyword>
<dbReference type="AlphaFoldDB" id="A0A2G5TXK6"/>
<feature type="compositionally biased region" description="Polar residues" evidence="1">
    <location>
        <begin position="464"/>
        <end position="473"/>
    </location>
</feature>
<dbReference type="Proteomes" id="UP000230233">
    <property type="component" value="Chromosome IV"/>
</dbReference>
<feature type="compositionally biased region" description="Polar residues" evidence="1">
    <location>
        <begin position="565"/>
        <end position="589"/>
    </location>
</feature>
<feature type="region of interest" description="Disordered" evidence="1">
    <location>
        <begin position="392"/>
        <end position="411"/>
    </location>
</feature>
<feature type="region of interest" description="Disordered" evidence="1">
    <location>
        <begin position="504"/>
        <end position="546"/>
    </location>
</feature>
<feature type="compositionally biased region" description="Polar residues" evidence="1">
    <location>
        <begin position="393"/>
        <end position="406"/>
    </location>
</feature>
<evidence type="ECO:0000313" key="3">
    <source>
        <dbReference type="Proteomes" id="UP000230233"/>
    </source>
</evidence>
<sequence length="795" mass="89604">MSKQSAKSYFGYNETHIMWLFYQKRKAVLDAYLAGVIPFENLPCQIKILEAEYGKCPHWTSFIQVKELSRMTGVHQNVIYKYFKMRQKMDEKMKVAMSEDISKDPSEIVKPSKLDVRVVLVPDQDDQASSISPGVGTQQESKDPDLTMPATQRKATQPLPLKPHRDTEYEMEDSASSASSTADVRLVAHKDPHFLLSATETAESSSLPHGPEDQHELDDPIAPGPAMEVVYRQQTHGSQYPEELIEEEYSEMQEDEYTIPSHGALPDWDLMYAHMWRNSVDQAQLSLQTMSPRLGAPSDCPGPSSNTLLPSIWSRKVDYPTSTMVPSPKNSVQLQNHQAGRSQLLADIYRAAQEAQQSYLASVSRTPTSKKRKRSPSQDILTDEPSREAVFNASPQVMDQRPSVSSDRVEVKRERWDSPEDLDNMCFASTSYITRPTSIPRTQIVNQGTGNSSEAHRTHHKSLATPSASSSPVMRQCFSYPETPTGVVVGDGIEQVLPTLPQPAESTRPVLQTPENQPPEQQVDGPTPTQTVREQPAKALADCPRPAPKELLPLILSGEMDFPTSPMTPASLNSVPAHNYQTGSSQQDVKPQKRLVLSRDEVKKSHSHIKPTQRNQDSNKRKRSSSSEVFTNKPSVSSTPDSEMVNRQEIDNIEGIEVQMLPEALIGVNEIVAPTPERMVQLRQERTKLHGWWFEKTHLPFNHSINYKSWTTQQFEEFAIQFLPSDVVTALVKEKVDGSKIEKIRCKNKKLMGRLHIGSNGIFALGHWNLIRKNIEEIRAYKIYKKKEEEFSNTK</sequence>
<evidence type="ECO:0000256" key="1">
    <source>
        <dbReference type="SAM" id="MobiDB-lite"/>
    </source>
</evidence>
<protein>
    <submittedName>
        <fullName evidence="2">Uncharacterized protein</fullName>
    </submittedName>
</protein>
<accession>A0A2G5TXK6</accession>